<dbReference type="AlphaFoldDB" id="A0A0C3HXF1"/>
<dbReference type="FunCoup" id="A0A0C3HXF1">
    <property type="interactions" value="211"/>
</dbReference>
<dbReference type="InterPro" id="IPR003819">
    <property type="entry name" value="TauD/TfdA-like"/>
</dbReference>
<dbReference type="Pfam" id="PF02668">
    <property type="entry name" value="TauD"/>
    <property type="match status" value="1"/>
</dbReference>
<protein>
    <recommendedName>
        <fullName evidence="3">TauD/TfdA-like domain-containing protein</fullName>
    </recommendedName>
</protein>
<dbReference type="InterPro" id="IPR007817">
    <property type="entry name" value="Isocyanide_synthase_DIT1"/>
</dbReference>
<feature type="compositionally biased region" description="Polar residues" evidence="2">
    <location>
        <begin position="1"/>
        <end position="13"/>
    </location>
</feature>
<dbReference type="GO" id="GO:0016491">
    <property type="term" value="F:oxidoreductase activity"/>
    <property type="evidence" value="ECO:0007669"/>
    <property type="project" value="UniProtKB-KW"/>
</dbReference>
<name>A0A0C3HXF1_OIDMZ</name>
<dbReference type="PANTHER" id="PTHR37285">
    <property type="entry name" value="SPORE WALL MATURATION PROTEIN DIT1"/>
    <property type="match status" value="1"/>
</dbReference>
<dbReference type="Pfam" id="PF05141">
    <property type="entry name" value="DIT1_PvcA"/>
    <property type="match status" value="1"/>
</dbReference>
<keyword evidence="1" id="KW-0560">Oxidoreductase</keyword>
<feature type="region of interest" description="Disordered" evidence="2">
    <location>
        <begin position="39"/>
        <end position="80"/>
    </location>
</feature>
<sequence length="706" mass="80153">MTFLSTRNGLNISDSDHFNDGPTLEAAIQSLVARGQALEARTETNSPLINGSKTSTHEQREYQAEQITNPVSGEITAPVSEDHDEVEITKILDIIENYGIRETTQKSQPCEAKKTFLPIVLERVKRGATISLVLPAFPFKSPNYRDKVLGTLPDLGEEIALSTLQNLCNNIRRVYEHGANVLITSDGFVYNDLIGVSDSDVWTYGERLRELAQEKKFSDIKFLRLSDLLDTAYHRSGIALHSSGNRSAEENRIYHFAHADCFRRELISQYEPTGFDVEKAIKDDVDICLTYRGYLRFLKKDLQHREELKRDKDGNTLSAKKYDLVISGIAKRMITRGAAFAAAIRDAHGDSVRLSIHPTMAVTKFPVQLIPQKSRVFGPTPWHSSIAVGLDGSFTAGHAEDFAKTHDLIYRDGRPYFYREKSDLFDWGELKVEFEHLYPCGLVIRPVDGSPSARCIPIEKARQLSVNFSPVVLRGFSETLDETLYIDKAHEAGKILTWTFGIIQKVKDAGNNTKMGNNVTSNEAMPLHFDGMFKFEERTDPITGETRKVQVPPGFQFFTAIATAPEGTGYTLFASSRLFFQYLGSPYNAERFEKIKWNMDNDGFWDAKLKDLPLIVRHPVTNAPCLRWHEPWDETKTKFSTCKVTLSNDDQEIVDIITNLLYDFRVCVRFTWHVGDWLISDNTSMLHTRTGYTSECDRELWRIHFG</sequence>
<dbReference type="InParanoid" id="A0A0C3HXF1"/>
<keyword evidence="5" id="KW-1185">Reference proteome</keyword>
<dbReference type="PANTHER" id="PTHR37285:SF6">
    <property type="entry name" value="BIOSYNTHESIS PROTEIN, PUTATIVE (AFU_ORTHOLOGUE AFUA_5G02660)-RELATED"/>
    <property type="match status" value="1"/>
</dbReference>
<reference evidence="5" key="2">
    <citation type="submission" date="2015-01" db="EMBL/GenBank/DDBJ databases">
        <title>Evolutionary Origins and Diversification of the Mycorrhizal Mutualists.</title>
        <authorList>
            <consortium name="DOE Joint Genome Institute"/>
            <consortium name="Mycorrhizal Genomics Consortium"/>
            <person name="Kohler A."/>
            <person name="Kuo A."/>
            <person name="Nagy L.G."/>
            <person name="Floudas D."/>
            <person name="Copeland A."/>
            <person name="Barry K.W."/>
            <person name="Cichocki N."/>
            <person name="Veneault-Fourrey C."/>
            <person name="LaButti K."/>
            <person name="Lindquist E.A."/>
            <person name="Lipzen A."/>
            <person name="Lundell T."/>
            <person name="Morin E."/>
            <person name="Murat C."/>
            <person name="Riley R."/>
            <person name="Ohm R."/>
            <person name="Sun H."/>
            <person name="Tunlid A."/>
            <person name="Henrissat B."/>
            <person name="Grigoriev I.V."/>
            <person name="Hibbett D.S."/>
            <person name="Martin F."/>
        </authorList>
    </citation>
    <scope>NUCLEOTIDE SEQUENCE [LARGE SCALE GENOMIC DNA]</scope>
    <source>
        <strain evidence="5">Zn</strain>
    </source>
</reference>
<evidence type="ECO:0000313" key="4">
    <source>
        <dbReference type="EMBL" id="KIN06902.1"/>
    </source>
</evidence>
<evidence type="ECO:0000256" key="1">
    <source>
        <dbReference type="ARBA" id="ARBA00023002"/>
    </source>
</evidence>
<feature type="domain" description="TauD/TfdA-like" evidence="3">
    <location>
        <begin position="546"/>
        <end position="703"/>
    </location>
</feature>
<dbReference type="Gene3D" id="3.60.130.10">
    <property type="entry name" value="Clavaminate synthase-like"/>
    <property type="match status" value="1"/>
</dbReference>
<evidence type="ECO:0000313" key="5">
    <source>
        <dbReference type="Proteomes" id="UP000054321"/>
    </source>
</evidence>
<reference evidence="4 5" key="1">
    <citation type="submission" date="2014-04" db="EMBL/GenBank/DDBJ databases">
        <authorList>
            <consortium name="DOE Joint Genome Institute"/>
            <person name="Kuo A."/>
            <person name="Martino E."/>
            <person name="Perotto S."/>
            <person name="Kohler A."/>
            <person name="Nagy L.G."/>
            <person name="Floudas D."/>
            <person name="Copeland A."/>
            <person name="Barry K.W."/>
            <person name="Cichocki N."/>
            <person name="Veneault-Fourrey C."/>
            <person name="LaButti K."/>
            <person name="Lindquist E.A."/>
            <person name="Lipzen A."/>
            <person name="Lundell T."/>
            <person name="Morin E."/>
            <person name="Murat C."/>
            <person name="Sun H."/>
            <person name="Tunlid A."/>
            <person name="Henrissat B."/>
            <person name="Grigoriev I.V."/>
            <person name="Hibbett D.S."/>
            <person name="Martin F."/>
            <person name="Nordberg H.P."/>
            <person name="Cantor M.N."/>
            <person name="Hua S.X."/>
        </authorList>
    </citation>
    <scope>NUCLEOTIDE SEQUENCE [LARGE SCALE GENOMIC DNA]</scope>
    <source>
        <strain evidence="4 5">Zn</strain>
    </source>
</reference>
<dbReference type="OrthoDB" id="429813at2759"/>
<dbReference type="EMBL" id="KN832870">
    <property type="protein sequence ID" value="KIN06902.1"/>
    <property type="molecule type" value="Genomic_DNA"/>
</dbReference>
<feature type="compositionally biased region" description="Polar residues" evidence="2">
    <location>
        <begin position="43"/>
        <end position="54"/>
    </location>
</feature>
<organism evidence="4 5">
    <name type="scientific">Oidiodendron maius (strain Zn)</name>
    <dbReference type="NCBI Taxonomy" id="913774"/>
    <lineage>
        <taxon>Eukaryota</taxon>
        <taxon>Fungi</taxon>
        <taxon>Dikarya</taxon>
        <taxon>Ascomycota</taxon>
        <taxon>Pezizomycotina</taxon>
        <taxon>Leotiomycetes</taxon>
        <taxon>Leotiomycetes incertae sedis</taxon>
        <taxon>Myxotrichaceae</taxon>
        <taxon>Oidiodendron</taxon>
    </lineage>
</organism>
<dbReference type="InterPro" id="IPR042098">
    <property type="entry name" value="TauD-like_sf"/>
</dbReference>
<proteinExistence type="predicted"/>
<feature type="region of interest" description="Disordered" evidence="2">
    <location>
        <begin position="1"/>
        <end position="20"/>
    </location>
</feature>
<dbReference type="Proteomes" id="UP000054321">
    <property type="component" value="Unassembled WGS sequence"/>
</dbReference>
<evidence type="ECO:0000259" key="3">
    <source>
        <dbReference type="Pfam" id="PF02668"/>
    </source>
</evidence>
<dbReference type="SUPFAM" id="SSF51197">
    <property type="entry name" value="Clavaminate synthase-like"/>
    <property type="match status" value="1"/>
</dbReference>
<accession>A0A0C3HXF1</accession>
<evidence type="ECO:0000256" key="2">
    <source>
        <dbReference type="SAM" id="MobiDB-lite"/>
    </source>
</evidence>
<dbReference type="STRING" id="913774.A0A0C3HXF1"/>
<dbReference type="HOGENOM" id="CLU_015940_0_0_1"/>
<gene>
    <name evidence="4" type="ORF">OIDMADRAFT_99360</name>
</gene>